<dbReference type="GO" id="GO:0005886">
    <property type="term" value="C:plasma membrane"/>
    <property type="evidence" value="ECO:0007669"/>
    <property type="project" value="UniProtKB-SubCell"/>
</dbReference>
<evidence type="ECO:0000256" key="10">
    <source>
        <dbReference type="ARBA" id="ARBA00022827"/>
    </source>
</evidence>
<comment type="catalytic activity">
    <reaction evidence="16 18 20">
        <text>L-threonyl-[protein] + FAD = FMN-L-threonyl-[protein] + AMP + H(+)</text>
        <dbReference type="Rhea" id="RHEA:36847"/>
        <dbReference type="Rhea" id="RHEA-COMP:11060"/>
        <dbReference type="Rhea" id="RHEA-COMP:11061"/>
        <dbReference type="ChEBI" id="CHEBI:15378"/>
        <dbReference type="ChEBI" id="CHEBI:30013"/>
        <dbReference type="ChEBI" id="CHEBI:57692"/>
        <dbReference type="ChEBI" id="CHEBI:74257"/>
        <dbReference type="ChEBI" id="CHEBI:456215"/>
        <dbReference type="EC" id="2.7.1.180"/>
    </reaction>
</comment>
<dbReference type="PANTHER" id="PTHR30040">
    <property type="entry name" value="THIAMINE BIOSYNTHESIS LIPOPROTEIN APBE"/>
    <property type="match status" value="1"/>
</dbReference>
<comment type="similarity">
    <text evidence="1 18 20">Belongs to the ApbE family.</text>
</comment>
<protein>
    <recommendedName>
        <fullName evidence="3 18">FAD:protein FMN transferase</fullName>
        <ecNumber evidence="2 18">2.7.1.180</ecNumber>
    </recommendedName>
    <alternativeName>
        <fullName evidence="15 18">Flavin transferase</fullName>
    </alternativeName>
</protein>
<evidence type="ECO:0000256" key="12">
    <source>
        <dbReference type="ARBA" id="ARBA00023136"/>
    </source>
</evidence>
<keyword evidence="5 20" id="KW-0997">Cell inner membrane</keyword>
<dbReference type="EC" id="2.7.1.180" evidence="2 18"/>
<name>A0A829YFS3_9GAMM</name>
<feature type="binding site" evidence="19">
    <location>
        <position position="293"/>
    </location>
    <ligand>
        <name>Mg(2+)</name>
        <dbReference type="ChEBI" id="CHEBI:18420"/>
    </ligand>
</feature>
<reference evidence="22" key="1">
    <citation type="submission" date="2020-01" db="EMBL/GenBank/DDBJ databases">
        <title>'Steroidobacter agaridevorans' sp. nov., agar-degrading bacteria isolated from rhizosphere soils.</title>
        <authorList>
            <person name="Ikenaga M."/>
            <person name="Kataoka M."/>
            <person name="Murouchi A."/>
            <person name="Katsuragi S."/>
            <person name="Sakai M."/>
        </authorList>
    </citation>
    <scope>NUCLEOTIDE SEQUENCE [LARGE SCALE GENOMIC DNA]</scope>
    <source>
        <strain evidence="22">YU21-B</strain>
    </source>
</reference>
<evidence type="ECO:0000256" key="19">
    <source>
        <dbReference type="PIRSR" id="PIRSR006268-2"/>
    </source>
</evidence>
<keyword evidence="4" id="KW-1003">Cell membrane</keyword>
<keyword evidence="8 18" id="KW-0479">Metal-binding</keyword>
<evidence type="ECO:0000256" key="20">
    <source>
        <dbReference type="RuleBase" id="RU363002"/>
    </source>
</evidence>
<evidence type="ECO:0000256" key="6">
    <source>
        <dbReference type="ARBA" id="ARBA00022630"/>
    </source>
</evidence>
<dbReference type="SUPFAM" id="SSF143631">
    <property type="entry name" value="ApbE-like"/>
    <property type="match status" value="1"/>
</dbReference>
<comment type="cofactor">
    <cofactor evidence="19">
        <name>Mg(2+)</name>
        <dbReference type="ChEBI" id="CHEBI:18420"/>
    </cofactor>
    <cofactor evidence="19">
        <name>Mn(2+)</name>
        <dbReference type="ChEBI" id="CHEBI:29035"/>
    </cofactor>
    <text evidence="19">Magnesium. Can also use manganese.</text>
</comment>
<keyword evidence="11 18" id="KW-0460">Magnesium</keyword>
<keyword evidence="7 18" id="KW-0808">Transferase</keyword>
<dbReference type="Gene3D" id="3.10.520.10">
    <property type="entry name" value="ApbE-like domains"/>
    <property type="match status" value="1"/>
</dbReference>
<dbReference type="AlphaFoldDB" id="A0A829YFS3"/>
<keyword evidence="6 18" id="KW-0285">Flavoprotein</keyword>
<dbReference type="PIRSF" id="PIRSF006268">
    <property type="entry name" value="ApbE"/>
    <property type="match status" value="1"/>
</dbReference>
<sequence>MVGANRAFVGLLALALAPVIGGCARAPQELAISGPTMGTTYSIKVASAPADVDAHALRSAVDQVLDRIDRSMSGYRADSEISRFNASPSTDWVEVSADLAIVVDRALQVSRDSGGAFDVTVGPLVAAWGFGAEGEPIDLPDEAKLAELRARAGYQKLEARLQPPALRKSDASVQVDLNGIAPGYAVDLIAERFQGLHLSDFMIDLGGEVRGQGRNARGEAWRIAVERPIDAEPEPYAIVTLDNASVTTSGEYRHYFDREGRRYSHTIDPRTGRPVEHSLASVVVVGSTTMDVDAWATALNVLGADAGRELALKRGMPVMFIDVQGTELRSVTTPQFDAYLSSDKPSSRK</sequence>
<dbReference type="GO" id="GO:0016740">
    <property type="term" value="F:transferase activity"/>
    <property type="evidence" value="ECO:0007669"/>
    <property type="project" value="UniProtKB-UniRule"/>
</dbReference>
<keyword evidence="14 20" id="KW-0449">Lipoprotein</keyword>
<evidence type="ECO:0000313" key="22">
    <source>
        <dbReference type="Proteomes" id="UP000445000"/>
    </source>
</evidence>
<evidence type="ECO:0000256" key="11">
    <source>
        <dbReference type="ARBA" id="ARBA00022842"/>
    </source>
</evidence>
<evidence type="ECO:0000256" key="8">
    <source>
        <dbReference type="ARBA" id="ARBA00022723"/>
    </source>
</evidence>
<proteinExistence type="inferred from homology"/>
<evidence type="ECO:0000256" key="9">
    <source>
        <dbReference type="ARBA" id="ARBA00022729"/>
    </source>
</evidence>
<keyword evidence="12" id="KW-0472">Membrane</keyword>
<evidence type="ECO:0000256" key="14">
    <source>
        <dbReference type="ARBA" id="ARBA00023288"/>
    </source>
</evidence>
<gene>
    <name evidence="21" type="ORF">GCM10011487_34820</name>
</gene>
<dbReference type="PANTHER" id="PTHR30040:SF2">
    <property type="entry name" value="FAD:PROTEIN FMN TRANSFERASE"/>
    <property type="match status" value="1"/>
</dbReference>
<comment type="subcellular location">
    <subcellularLocation>
        <location evidence="17 20">Cell inner membrane</location>
        <topology evidence="17 20">Lipid-anchor</topology>
        <orientation evidence="17 20">Periplasmic side</orientation>
    </subcellularLocation>
</comment>
<keyword evidence="10 18" id="KW-0274">FAD</keyword>
<evidence type="ECO:0000256" key="16">
    <source>
        <dbReference type="ARBA" id="ARBA00048540"/>
    </source>
</evidence>
<keyword evidence="9" id="KW-0732">Signal</keyword>
<feature type="binding site" evidence="19">
    <location>
        <position position="297"/>
    </location>
    <ligand>
        <name>Mg(2+)</name>
        <dbReference type="ChEBI" id="CHEBI:18420"/>
    </ligand>
</feature>
<dbReference type="InterPro" id="IPR024932">
    <property type="entry name" value="ApbE"/>
</dbReference>
<dbReference type="FunFam" id="3.10.520.10:FF:000001">
    <property type="entry name" value="FAD:protein FMN transferase"/>
    <property type="match status" value="1"/>
</dbReference>
<accession>A0A829YFS3</accession>
<evidence type="ECO:0000256" key="18">
    <source>
        <dbReference type="PIRNR" id="PIRNR006268"/>
    </source>
</evidence>
<evidence type="ECO:0000256" key="1">
    <source>
        <dbReference type="ARBA" id="ARBA00008282"/>
    </source>
</evidence>
<keyword evidence="13" id="KW-0564">Palmitate</keyword>
<evidence type="ECO:0000256" key="15">
    <source>
        <dbReference type="ARBA" id="ARBA00031306"/>
    </source>
</evidence>
<evidence type="ECO:0000256" key="2">
    <source>
        <dbReference type="ARBA" id="ARBA00011955"/>
    </source>
</evidence>
<evidence type="ECO:0000256" key="7">
    <source>
        <dbReference type="ARBA" id="ARBA00022679"/>
    </source>
</evidence>
<dbReference type="Pfam" id="PF02424">
    <property type="entry name" value="ApbE"/>
    <property type="match status" value="1"/>
</dbReference>
<feature type="binding site" evidence="19">
    <location>
        <position position="179"/>
    </location>
    <ligand>
        <name>Mg(2+)</name>
        <dbReference type="ChEBI" id="CHEBI:18420"/>
    </ligand>
</feature>
<evidence type="ECO:0000256" key="13">
    <source>
        <dbReference type="ARBA" id="ARBA00023139"/>
    </source>
</evidence>
<evidence type="ECO:0000256" key="17">
    <source>
        <dbReference type="ARBA" id="ARBA00060485"/>
    </source>
</evidence>
<organism evidence="21 22">
    <name type="scientific">Steroidobacter agaridevorans</name>
    <dbReference type="NCBI Taxonomy" id="2695856"/>
    <lineage>
        <taxon>Bacteria</taxon>
        <taxon>Pseudomonadati</taxon>
        <taxon>Pseudomonadota</taxon>
        <taxon>Gammaproteobacteria</taxon>
        <taxon>Steroidobacterales</taxon>
        <taxon>Steroidobacteraceae</taxon>
        <taxon>Steroidobacter</taxon>
    </lineage>
</organism>
<dbReference type="PROSITE" id="PS51257">
    <property type="entry name" value="PROKAR_LIPOPROTEIN"/>
    <property type="match status" value="1"/>
</dbReference>
<evidence type="ECO:0000313" key="21">
    <source>
        <dbReference type="EMBL" id="GFE81482.1"/>
    </source>
</evidence>
<dbReference type="EMBL" id="BLJN01000003">
    <property type="protein sequence ID" value="GFE81482.1"/>
    <property type="molecule type" value="Genomic_DNA"/>
</dbReference>
<evidence type="ECO:0000256" key="5">
    <source>
        <dbReference type="ARBA" id="ARBA00022519"/>
    </source>
</evidence>
<evidence type="ECO:0000256" key="3">
    <source>
        <dbReference type="ARBA" id="ARBA00016337"/>
    </source>
</evidence>
<dbReference type="Proteomes" id="UP000445000">
    <property type="component" value="Unassembled WGS sequence"/>
</dbReference>
<evidence type="ECO:0000256" key="4">
    <source>
        <dbReference type="ARBA" id="ARBA00022475"/>
    </source>
</evidence>
<keyword evidence="22" id="KW-1185">Reference proteome</keyword>
<dbReference type="GO" id="GO:0046872">
    <property type="term" value="F:metal ion binding"/>
    <property type="evidence" value="ECO:0007669"/>
    <property type="project" value="UniProtKB-UniRule"/>
</dbReference>
<comment type="caution">
    <text evidence="21">The sequence shown here is derived from an EMBL/GenBank/DDBJ whole genome shotgun (WGS) entry which is preliminary data.</text>
</comment>
<comment type="function">
    <text evidence="20">Flavin transferase that catalyzes the transfer of the FMN moiety of FAD and its covalent binding to the hydroxyl group of a threonine residue in a target flavoprotein.</text>
</comment>
<dbReference type="RefSeq" id="WP_161813129.1">
    <property type="nucleotide sequence ID" value="NZ_BLJN01000003.1"/>
</dbReference>
<dbReference type="InterPro" id="IPR003374">
    <property type="entry name" value="ApbE-like_sf"/>
</dbReference>